<dbReference type="PANTHER" id="PTHR11567">
    <property type="entry name" value="ACID PHOSPHATASE-RELATED"/>
    <property type="match status" value="1"/>
</dbReference>
<accession>A0A0S4IXN9</accession>
<keyword evidence="6" id="KW-1185">Reference proteome</keyword>
<evidence type="ECO:0000256" key="4">
    <source>
        <dbReference type="SAM" id="SignalP"/>
    </source>
</evidence>
<evidence type="ECO:0000256" key="1">
    <source>
        <dbReference type="ARBA" id="ARBA00005375"/>
    </source>
</evidence>
<keyword evidence="3" id="KW-0812">Transmembrane</keyword>
<keyword evidence="4" id="KW-0732">Signal</keyword>
<dbReference type="Proteomes" id="UP000051952">
    <property type="component" value="Unassembled WGS sequence"/>
</dbReference>
<dbReference type="OMA" id="NCIQSAH"/>
<dbReference type="InterPro" id="IPR000560">
    <property type="entry name" value="His_Pase_clade-2"/>
</dbReference>
<evidence type="ECO:0000256" key="3">
    <source>
        <dbReference type="SAM" id="Phobius"/>
    </source>
</evidence>
<dbReference type="InterPro" id="IPR029033">
    <property type="entry name" value="His_PPase_superfam"/>
</dbReference>
<dbReference type="EMBL" id="CYKH01000812">
    <property type="protein sequence ID" value="CUG43711.1"/>
    <property type="molecule type" value="Genomic_DNA"/>
</dbReference>
<reference evidence="6" key="1">
    <citation type="submission" date="2015-09" db="EMBL/GenBank/DDBJ databases">
        <authorList>
            <consortium name="Pathogen Informatics"/>
        </authorList>
    </citation>
    <scope>NUCLEOTIDE SEQUENCE [LARGE SCALE GENOMIC DNA]</scope>
    <source>
        <strain evidence="6">Lake Konstanz</strain>
    </source>
</reference>
<comment type="similarity">
    <text evidence="1">Belongs to the histidine acid phosphatase family.</text>
</comment>
<keyword evidence="3" id="KW-0472">Membrane</keyword>
<dbReference type="PANTHER" id="PTHR11567:SF110">
    <property type="entry name" value="2-PHOSPHOXYLOSE PHOSPHATASE 1"/>
    <property type="match status" value="1"/>
</dbReference>
<sequence length="479" mass="51750">MNFILFLELLLTAVIVVDSEPLVQIAVLHRHGARQEPIEVGGSMSWANADLTGAGVVMSQQLGKALTMRYGSLINMSQHNVVSQSTDISRTIRTGVGLRMSLGLPDEITTVPFVSHVAPMTEDFMLAFSSNFPSSPVASSYWSQFKNNNSLASSLLGQTNVGTLARFFGAWCYDSVMECALLAEDCVQCRISNGGVEEELLEMFPLLQQLQMMNNKYLFGRNDSSPFAEAGSPGYLLASKWLSDATLAVSGNTTTTVFHYSAHDNTVVGLLSALGVLDIDSDNDLTLWVPRFTQTIIMEIRADGLVTLRQGSPQNYSYGSNFSFRAFLPVNMTCMLPSGSIVMNSSCAIQDVVRFVQQKSAPTAAAIVSGLTPTQCWLPNEYANICSIDDATSMCAAYRIRCPMTCTNQDVGSVLSVVSGECLTFLAPDFGASAVASLTSAAAAIVGGIVIGRLIFLFVAMEERTYPEEKGYMDNIDVD</sequence>
<proteinExistence type="inferred from homology"/>
<feature type="chain" id="PRO_5006621763" evidence="4">
    <location>
        <begin position="20"/>
        <end position="479"/>
    </location>
</feature>
<dbReference type="Gene3D" id="3.40.50.1240">
    <property type="entry name" value="Phosphoglycerate mutase-like"/>
    <property type="match status" value="1"/>
</dbReference>
<evidence type="ECO:0000256" key="2">
    <source>
        <dbReference type="ARBA" id="ARBA00022801"/>
    </source>
</evidence>
<evidence type="ECO:0000313" key="5">
    <source>
        <dbReference type="EMBL" id="CUG43711.1"/>
    </source>
</evidence>
<dbReference type="AlphaFoldDB" id="A0A0S4IXN9"/>
<gene>
    <name evidence="5" type="ORF">BSAL_79385</name>
</gene>
<dbReference type="GO" id="GO:0016791">
    <property type="term" value="F:phosphatase activity"/>
    <property type="evidence" value="ECO:0007669"/>
    <property type="project" value="TreeGrafter"/>
</dbReference>
<organism evidence="5 6">
    <name type="scientific">Bodo saltans</name>
    <name type="common">Flagellated protozoan</name>
    <dbReference type="NCBI Taxonomy" id="75058"/>
    <lineage>
        <taxon>Eukaryota</taxon>
        <taxon>Discoba</taxon>
        <taxon>Euglenozoa</taxon>
        <taxon>Kinetoplastea</taxon>
        <taxon>Metakinetoplastina</taxon>
        <taxon>Eubodonida</taxon>
        <taxon>Bodonidae</taxon>
        <taxon>Bodo</taxon>
    </lineage>
</organism>
<feature type="signal peptide" evidence="4">
    <location>
        <begin position="1"/>
        <end position="19"/>
    </location>
</feature>
<dbReference type="SUPFAM" id="SSF53254">
    <property type="entry name" value="Phosphoglycerate mutase-like"/>
    <property type="match status" value="1"/>
</dbReference>
<dbReference type="InterPro" id="IPR050645">
    <property type="entry name" value="Histidine_acid_phosphatase"/>
</dbReference>
<evidence type="ECO:0000313" key="6">
    <source>
        <dbReference type="Proteomes" id="UP000051952"/>
    </source>
</evidence>
<keyword evidence="3" id="KW-1133">Transmembrane helix</keyword>
<dbReference type="VEuPathDB" id="TriTrypDB:BSAL_79385"/>
<dbReference type="CDD" id="cd07061">
    <property type="entry name" value="HP_HAP_like"/>
    <property type="match status" value="1"/>
</dbReference>
<dbReference type="OrthoDB" id="258392at2759"/>
<protein>
    <submittedName>
        <fullName evidence="5">Membrane-bound acid phosphatase, putative</fullName>
    </submittedName>
</protein>
<feature type="transmembrane region" description="Helical" evidence="3">
    <location>
        <begin position="438"/>
        <end position="460"/>
    </location>
</feature>
<name>A0A0S4IXN9_BODSA</name>
<keyword evidence="2" id="KW-0378">Hydrolase</keyword>